<dbReference type="EMBL" id="SRHY01000002">
    <property type="protein sequence ID" value="TFJ94239.1"/>
    <property type="molecule type" value="Genomic_DNA"/>
</dbReference>
<dbReference type="NCBIfam" id="TIGR01484">
    <property type="entry name" value="HAD-SF-IIB"/>
    <property type="match status" value="1"/>
</dbReference>
<sequence>MTYKLLFLDIDGTILKPDHTYSDKTKQAISTVKKQGLEIFLATGRPLHEISELAEDLDIHSFIAYNGAFAIHQGKTIVNEPIPEQNMKQFIDIASKNDHELIMYTREKNYFTNLDRPFISQFIDTFDLKANAVFTPEITDKTLGATVLNVPPEQVHLYEIESNLRLSPVHVNGAENSYDILRKNVNKGYSVEQILELLDIQREQAIAFGDGMNDKEMLGTVGESFAMGNSHEDLFQYAKHKTASVADDGISTGLKQLGLL</sequence>
<comment type="caution">
    <text evidence="1">The sequence shown here is derived from an EMBL/GenBank/DDBJ whole genome shotgun (WGS) entry which is preliminary data.</text>
</comment>
<proteinExistence type="predicted"/>
<dbReference type="Gene3D" id="3.40.50.1000">
    <property type="entry name" value="HAD superfamily/HAD-like"/>
    <property type="match status" value="1"/>
</dbReference>
<protein>
    <submittedName>
        <fullName evidence="1">HAD family phosphatase</fullName>
    </submittedName>
</protein>
<dbReference type="NCBIfam" id="TIGR00099">
    <property type="entry name" value="Cof-subfamily"/>
    <property type="match status" value="1"/>
</dbReference>
<dbReference type="OrthoDB" id="9810101at2"/>
<dbReference type="Proteomes" id="UP000298484">
    <property type="component" value="Unassembled WGS sequence"/>
</dbReference>
<dbReference type="InterPro" id="IPR023214">
    <property type="entry name" value="HAD_sf"/>
</dbReference>
<dbReference type="AlphaFoldDB" id="A0A4Y9AEC1"/>
<dbReference type="SFLD" id="SFLDS00003">
    <property type="entry name" value="Haloacid_Dehalogenase"/>
    <property type="match status" value="1"/>
</dbReference>
<dbReference type="PANTHER" id="PTHR10000">
    <property type="entry name" value="PHOSPHOSERINE PHOSPHATASE"/>
    <property type="match status" value="1"/>
</dbReference>
<accession>A0A4Y9AEC1</accession>
<dbReference type="PANTHER" id="PTHR10000:SF8">
    <property type="entry name" value="HAD SUPERFAMILY HYDROLASE-LIKE, TYPE 3"/>
    <property type="match status" value="1"/>
</dbReference>
<dbReference type="SFLD" id="SFLDG01140">
    <property type="entry name" value="C2.B:_Phosphomannomutase_and_P"/>
    <property type="match status" value="1"/>
</dbReference>
<dbReference type="GO" id="GO:0016791">
    <property type="term" value="F:phosphatase activity"/>
    <property type="evidence" value="ECO:0007669"/>
    <property type="project" value="TreeGrafter"/>
</dbReference>
<dbReference type="InterPro" id="IPR036412">
    <property type="entry name" value="HAD-like_sf"/>
</dbReference>
<dbReference type="RefSeq" id="WP_135108554.1">
    <property type="nucleotide sequence ID" value="NZ_SRHY01000002.1"/>
</dbReference>
<dbReference type="InterPro" id="IPR006379">
    <property type="entry name" value="HAD-SF_hydro_IIB"/>
</dbReference>
<dbReference type="InterPro" id="IPR000150">
    <property type="entry name" value="Cof"/>
</dbReference>
<evidence type="ECO:0000313" key="2">
    <source>
        <dbReference type="Proteomes" id="UP000298484"/>
    </source>
</evidence>
<dbReference type="SUPFAM" id="SSF56784">
    <property type="entry name" value="HAD-like"/>
    <property type="match status" value="1"/>
</dbReference>
<reference evidence="1 2" key="1">
    <citation type="submission" date="2019-03" db="EMBL/GenBank/DDBJ databases">
        <title>Genome sequence of Lentibacillus salicampi ATCC BAA-719.</title>
        <authorList>
            <person name="Maclea K.S."/>
            <person name="Simoes Junior M."/>
        </authorList>
    </citation>
    <scope>NUCLEOTIDE SEQUENCE [LARGE SCALE GENOMIC DNA]</scope>
    <source>
        <strain evidence="1 2">ATCC BAA-719</strain>
    </source>
</reference>
<name>A0A4Y9AEC1_9BACI</name>
<dbReference type="GO" id="GO:0005829">
    <property type="term" value="C:cytosol"/>
    <property type="evidence" value="ECO:0007669"/>
    <property type="project" value="TreeGrafter"/>
</dbReference>
<gene>
    <name evidence="1" type="ORF">E4U82_02995</name>
</gene>
<organism evidence="1 2">
    <name type="scientific">Lentibacillus salicampi</name>
    <dbReference type="NCBI Taxonomy" id="175306"/>
    <lineage>
        <taxon>Bacteria</taxon>
        <taxon>Bacillati</taxon>
        <taxon>Bacillota</taxon>
        <taxon>Bacilli</taxon>
        <taxon>Bacillales</taxon>
        <taxon>Bacillaceae</taxon>
        <taxon>Lentibacillus</taxon>
    </lineage>
</organism>
<dbReference type="Pfam" id="PF08282">
    <property type="entry name" value="Hydrolase_3"/>
    <property type="match status" value="1"/>
</dbReference>
<dbReference type="GO" id="GO:0000287">
    <property type="term" value="F:magnesium ion binding"/>
    <property type="evidence" value="ECO:0007669"/>
    <property type="project" value="TreeGrafter"/>
</dbReference>
<dbReference type="PROSITE" id="PS01229">
    <property type="entry name" value="COF_2"/>
    <property type="match status" value="1"/>
</dbReference>
<keyword evidence="2" id="KW-1185">Reference proteome</keyword>
<dbReference type="Gene3D" id="3.30.1240.10">
    <property type="match status" value="1"/>
</dbReference>
<evidence type="ECO:0000313" key="1">
    <source>
        <dbReference type="EMBL" id="TFJ94239.1"/>
    </source>
</evidence>